<dbReference type="InParanoid" id="K1Q3Q9"/>
<sequence length="132" mass="14867">MQVVEKDEHEKPIFEDGNFVLYLSENNNGDVCASDMNAGVLVVVDRPGRFINDGTPVRKKDQFSPRNIVTDSLSQIIVTDYNNSCLHILDMTGHFLKCLECHRLNTINALSLDRDGKLWAGLFETGEIKVIE</sequence>
<dbReference type="Gene3D" id="2.120.10.30">
    <property type="entry name" value="TolB, C-terminal domain"/>
    <property type="match status" value="1"/>
</dbReference>
<protein>
    <recommendedName>
        <fullName evidence="2">Tripartite motif-containing protein 2</fullName>
    </recommendedName>
</protein>
<dbReference type="SUPFAM" id="SSF101898">
    <property type="entry name" value="NHL repeat"/>
    <property type="match status" value="1"/>
</dbReference>
<evidence type="ECO:0000313" key="1">
    <source>
        <dbReference type="EMBL" id="EKC23490.1"/>
    </source>
</evidence>
<dbReference type="HOGENOM" id="CLU_007742_4_1_1"/>
<dbReference type="EMBL" id="JH816362">
    <property type="protein sequence ID" value="EKC23490.1"/>
    <property type="molecule type" value="Genomic_DNA"/>
</dbReference>
<evidence type="ECO:0008006" key="2">
    <source>
        <dbReference type="Google" id="ProtNLM"/>
    </source>
</evidence>
<organism evidence="1">
    <name type="scientific">Magallana gigas</name>
    <name type="common">Pacific oyster</name>
    <name type="synonym">Crassostrea gigas</name>
    <dbReference type="NCBI Taxonomy" id="29159"/>
    <lineage>
        <taxon>Eukaryota</taxon>
        <taxon>Metazoa</taxon>
        <taxon>Spiralia</taxon>
        <taxon>Lophotrochozoa</taxon>
        <taxon>Mollusca</taxon>
        <taxon>Bivalvia</taxon>
        <taxon>Autobranchia</taxon>
        <taxon>Pteriomorphia</taxon>
        <taxon>Ostreida</taxon>
        <taxon>Ostreoidea</taxon>
        <taxon>Ostreidae</taxon>
        <taxon>Magallana</taxon>
    </lineage>
</organism>
<accession>K1Q3Q9</accession>
<proteinExistence type="predicted"/>
<reference evidence="1" key="1">
    <citation type="journal article" date="2012" name="Nature">
        <title>The oyster genome reveals stress adaptation and complexity of shell formation.</title>
        <authorList>
            <person name="Zhang G."/>
            <person name="Fang X."/>
            <person name="Guo X."/>
            <person name="Li L."/>
            <person name="Luo R."/>
            <person name="Xu F."/>
            <person name="Yang P."/>
            <person name="Zhang L."/>
            <person name="Wang X."/>
            <person name="Qi H."/>
            <person name="Xiong Z."/>
            <person name="Que H."/>
            <person name="Xie Y."/>
            <person name="Holland P.W."/>
            <person name="Paps J."/>
            <person name="Zhu Y."/>
            <person name="Wu F."/>
            <person name="Chen Y."/>
            <person name="Wang J."/>
            <person name="Peng C."/>
            <person name="Meng J."/>
            <person name="Yang L."/>
            <person name="Liu J."/>
            <person name="Wen B."/>
            <person name="Zhang N."/>
            <person name="Huang Z."/>
            <person name="Zhu Q."/>
            <person name="Feng Y."/>
            <person name="Mount A."/>
            <person name="Hedgecock D."/>
            <person name="Xu Z."/>
            <person name="Liu Y."/>
            <person name="Domazet-Loso T."/>
            <person name="Du Y."/>
            <person name="Sun X."/>
            <person name="Zhang S."/>
            <person name="Liu B."/>
            <person name="Cheng P."/>
            <person name="Jiang X."/>
            <person name="Li J."/>
            <person name="Fan D."/>
            <person name="Wang W."/>
            <person name="Fu W."/>
            <person name="Wang T."/>
            <person name="Wang B."/>
            <person name="Zhang J."/>
            <person name="Peng Z."/>
            <person name="Li Y."/>
            <person name="Li N."/>
            <person name="Wang J."/>
            <person name="Chen M."/>
            <person name="He Y."/>
            <person name="Tan F."/>
            <person name="Song X."/>
            <person name="Zheng Q."/>
            <person name="Huang R."/>
            <person name="Yang H."/>
            <person name="Du X."/>
            <person name="Chen L."/>
            <person name="Yang M."/>
            <person name="Gaffney P.M."/>
            <person name="Wang S."/>
            <person name="Luo L."/>
            <person name="She Z."/>
            <person name="Ming Y."/>
            <person name="Huang W."/>
            <person name="Zhang S."/>
            <person name="Huang B."/>
            <person name="Zhang Y."/>
            <person name="Qu T."/>
            <person name="Ni P."/>
            <person name="Miao G."/>
            <person name="Wang J."/>
            <person name="Wang Q."/>
            <person name="Steinberg C.E."/>
            <person name="Wang H."/>
            <person name="Li N."/>
            <person name="Qian L."/>
            <person name="Zhang G."/>
            <person name="Li Y."/>
            <person name="Yang H."/>
            <person name="Liu X."/>
            <person name="Wang J."/>
            <person name="Yin Y."/>
            <person name="Wang J."/>
        </authorList>
    </citation>
    <scope>NUCLEOTIDE SEQUENCE [LARGE SCALE GENOMIC DNA]</scope>
    <source>
        <strain evidence="1">05x7-T-G4-1.051#20</strain>
    </source>
</reference>
<name>K1Q3Q9_MAGGI</name>
<dbReference type="AlphaFoldDB" id="K1Q3Q9"/>
<dbReference type="InterPro" id="IPR011042">
    <property type="entry name" value="6-blade_b-propeller_TolB-like"/>
</dbReference>
<gene>
    <name evidence="1" type="ORF">CGI_10010495</name>
</gene>